<evidence type="ECO:0000256" key="3">
    <source>
        <dbReference type="ARBA" id="ARBA00023242"/>
    </source>
</evidence>
<feature type="compositionally biased region" description="Acidic residues" evidence="5">
    <location>
        <begin position="252"/>
        <end position="263"/>
    </location>
</feature>
<feature type="region of interest" description="Disordered" evidence="5">
    <location>
        <begin position="238"/>
        <end position="271"/>
    </location>
</feature>
<evidence type="ECO:0000256" key="5">
    <source>
        <dbReference type="SAM" id="MobiDB-lite"/>
    </source>
</evidence>
<dbReference type="GO" id="GO:0005730">
    <property type="term" value="C:nucleolus"/>
    <property type="evidence" value="ECO:0007669"/>
    <property type="project" value="UniProtKB-UniRule"/>
</dbReference>
<reference evidence="7" key="1">
    <citation type="journal article" date="2022" name="Proc. Natl. Acad. Sci. U.S.A.">
        <title>Life cycle and functional genomics of the unicellular red alga Galdieria for elucidating algal and plant evolution and industrial use.</title>
        <authorList>
            <person name="Hirooka S."/>
            <person name="Itabashi T."/>
            <person name="Ichinose T.M."/>
            <person name="Onuma R."/>
            <person name="Fujiwara T."/>
            <person name="Yamashita S."/>
            <person name="Jong L.W."/>
            <person name="Tomita R."/>
            <person name="Iwane A.H."/>
            <person name="Miyagishima S.Y."/>
        </authorList>
    </citation>
    <scope>NUCLEOTIDE SEQUENCE</scope>
    <source>
        <strain evidence="7">NBRC 102759</strain>
    </source>
</reference>
<gene>
    <name evidence="7" type="ORF">GpartN1_g286.t1</name>
</gene>
<comment type="caution">
    <text evidence="7">The sequence shown here is derived from an EMBL/GenBank/DDBJ whole genome shotgun (WGS) entry which is preliminary data.</text>
</comment>
<feature type="region of interest" description="Disordered" evidence="5">
    <location>
        <begin position="283"/>
        <end position="303"/>
    </location>
</feature>
<dbReference type="GO" id="GO:0000460">
    <property type="term" value="P:maturation of 5.8S rRNA"/>
    <property type="evidence" value="ECO:0007669"/>
    <property type="project" value="TreeGrafter"/>
</dbReference>
<protein>
    <recommendedName>
        <fullName evidence="4">Protein MAK16 homolog</fullName>
    </recommendedName>
</protein>
<evidence type="ECO:0000256" key="4">
    <source>
        <dbReference type="PIRNR" id="PIRNR003352"/>
    </source>
</evidence>
<feature type="compositionally biased region" description="Acidic residues" evidence="5">
    <location>
        <begin position="201"/>
        <end position="215"/>
    </location>
</feature>
<keyword evidence="3 4" id="KW-0539">Nucleus</keyword>
<dbReference type="PANTHER" id="PTHR23405:SF4">
    <property type="entry name" value="PROTEIN MAK16 HOMOLOG"/>
    <property type="match status" value="1"/>
</dbReference>
<dbReference type="InterPro" id="IPR029004">
    <property type="entry name" value="Ribosomal_eL28/Mak16"/>
</dbReference>
<evidence type="ECO:0000313" key="7">
    <source>
        <dbReference type="EMBL" id="GJQ08495.1"/>
    </source>
</evidence>
<reference evidence="7" key="2">
    <citation type="submission" date="2022-01" db="EMBL/GenBank/DDBJ databases">
        <authorList>
            <person name="Hirooka S."/>
            <person name="Miyagishima S.Y."/>
        </authorList>
    </citation>
    <scope>NUCLEOTIDE SEQUENCE</scope>
    <source>
        <strain evidence="7">NBRC 102759</strain>
    </source>
</reference>
<dbReference type="Pfam" id="PF01778">
    <property type="entry name" value="Ribosomal_L28e"/>
    <property type="match status" value="1"/>
</dbReference>
<comment type="subcellular location">
    <subcellularLocation>
        <location evidence="1">Nucleus</location>
    </subcellularLocation>
</comment>
<evidence type="ECO:0000313" key="8">
    <source>
        <dbReference type="Proteomes" id="UP001061958"/>
    </source>
</evidence>
<dbReference type="PANTHER" id="PTHR23405">
    <property type="entry name" value="MAINTENANCE OF KILLER 16 MAK16 PROTEIN-RELATED"/>
    <property type="match status" value="1"/>
</dbReference>
<feature type="region of interest" description="Disordered" evidence="5">
    <location>
        <begin position="194"/>
        <end position="215"/>
    </location>
</feature>
<evidence type="ECO:0000256" key="2">
    <source>
        <dbReference type="ARBA" id="ARBA00005514"/>
    </source>
</evidence>
<name>A0A9C7PQA9_9RHOD</name>
<dbReference type="EMBL" id="BQMJ01000002">
    <property type="protein sequence ID" value="GJQ08495.1"/>
    <property type="molecule type" value="Genomic_DNA"/>
</dbReference>
<feature type="domain" description="Ribosomal eL28/Mak16" evidence="6">
    <location>
        <begin position="6"/>
        <end position="118"/>
    </location>
</feature>
<dbReference type="PIRSF" id="PIRSF003352">
    <property type="entry name" value="MAK16"/>
    <property type="match status" value="1"/>
</dbReference>
<proteinExistence type="inferred from homology"/>
<keyword evidence="8" id="KW-1185">Reference proteome</keyword>
<dbReference type="InterPro" id="IPR006958">
    <property type="entry name" value="Mak16"/>
</dbReference>
<sequence length="317" mass="37909">MQSDDVIWSLVGKTFCSFRVKITTGNFCKNPYNLTGICARRYCPLANSRYATIIEKEGDCFLYLKTIERAHLPNAQWEKVKLSNNYKKALEQIDEKLRFWPHYLKHKAKQRLTKIKQYLIRKKRLQFKLRSKLVPVHNKVERRDRKKEKKALAMAKLDKRIEEELLSRLRSGQYKDIYNFPVAQYEAVLEQDNVSERETMEFEEDYESDDESEEQLEEELYEDVESEAEQVNVQQTRLNDIEDSHMTADNSIFDDDSTIQEEVNEGKDPKDVLKKRWSRKAFKQDRSSRATSKRSRSRSGRREFEYEFEDERLIQKD</sequence>
<evidence type="ECO:0000256" key="1">
    <source>
        <dbReference type="ARBA" id="ARBA00004123"/>
    </source>
</evidence>
<dbReference type="OrthoDB" id="10251342at2759"/>
<dbReference type="Gene3D" id="3.30.390.110">
    <property type="match status" value="1"/>
</dbReference>
<dbReference type="GO" id="GO:0000470">
    <property type="term" value="P:maturation of LSU-rRNA"/>
    <property type="evidence" value="ECO:0007669"/>
    <property type="project" value="TreeGrafter"/>
</dbReference>
<evidence type="ECO:0000259" key="6">
    <source>
        <dbReference type="Pfam" id="PF01778"/>
    </source>
</evidence>
<accession>A0A9C7PQA9</accession>
<dbReference type="GO" id="GO:0030687">
    <property type="term" value="C:preribosome, large subunit precursor"/>
    <property type="evidence" value="ECO:0007669"/>
    <property type="project" value="TreeGrafter"/>
</dbReference>
<dbReference type="FunFam" id="3.30.390.110:FF:000001">
    <property type="entry name" value="Protein MAK16 homolog"/>
    <property type="match status" value="1"/>
</dbReference>
<comment type="similarity">
    <text evidence="2 4">Belongs to the MAK16 family.</text>
</comment>
<dbReference type="Pfam" id="PF04874">
    <property type="entry name" value="Mak16"/>
    <property type="match status" value="1"/>
</dbReference>
<dbReference type="AlphaFoldDB" id="A0A9C7PQA9"/>
<organism evidence="7 8">
    <name type="scientific">Galdieria partita</name>
    <dbReference type="NCBI Taxonomy" id="83374"/>
    <lineage>
        <taxon>Eukaryota</taxon>
        <taxon>Rhodophyta</taxon>
        <taxon>Bangiophyceae</taxon>
        <taxon>Galdieriales</taxon>
        <taxon>Galdieriaceae</taxon>
        <taxon>Galdieria</taxon>
    </lineage>
</organism>
<dbReference type="Proteomes" id="UP001061958">
    <property type="component" value="Unassembled WGS sequence"/>
</dbReference>